<comment type="caution">
    <text evidence="1">The sequence shown here is derived from an EMBL/GenBank/DDBJ whole genome shotgun (WGS) entry which is preliminary data.</text>
</comment>
<organism evidence="1 2">
    <name type="scientific">Prosthecochloris marina</name>
    <dbReference type="NCBI Taxonomy" id="2017681"/>
    <lineage>
        <taxon>Bacteria</taxon>
        <taxon>Pseudomonadati</taxon>
        <taxon>Chlorobiota</taxon>
        <taxon>Chlorobiia</taxon>
        <taxon>Chlorobiales</taxon>
        <taxon>Chlorobiaceae</taxon>
        <taxon>Prosthecochloris</taxon>
    </lineage>
</organism>
<dbReference type="EMBL" id="PDNZ01000002">
    <property type="protein sequence ID" value="PWW82975.1"/>
    <property type="molecule type" value="Genomic_DNA"/>
</dbReference>
<accession>A0A317T8S1</accession>
<evidence type="ECO:0000313" key="1">
    <source>
        <dbReference type="EMBL" id="PWW82975.1"/>
    </source>
</evidence>
<keyword evidence="2" id="KW-1185">Reference proteome</keyword>
<dbReference type="InterPro" id="IPR013409">
    <property type="entry name" value="CRISPR-assoc_prot_Crn3/Csx3"/>
</dbReference>
<dbReference type="AlphaFoldDB" id="A0A317T8S1"/>
<sequence length="103" mass="11507">MEVYKIDLENNNILQLCMGDVPAQNDVLVQTVEKKLDELIAAKKIYGGEIIKINGPATLPIAFVLAHKLNHLYEAVAMYDPKLSKYVIVITHGPKYRVGDLVD</sequence>
<evidence type="ECO:0000313" key="2">
    <source>
        <dbReference type="Proteomes" id="UP000246278"/>
    </source>
</evidence>
<name>A0A317T8S1_9CHLB</name>
<reference evidence="2" key="1">
    <citation type="submission" date="2017-10" db="EMBL/GenBank/DDBJ databases">
        <authorList>
            <person name="Gaisin V.A."/>
            <person name="Rysina M.S."/>
            <person name="Grouzdev D.S."/>
        </authorList>
    </citation>
    <scope>NUCLEOTIDE SEQUENCE [LARGE SCALE GENOMIC DNA]</scope>
    <source>
        <strain evidence="2">V1</strain>
    </source>
</reference>
<gene>
    <name evidence="1" type="ORF">CR164_03665</name>
</gene>
<dbReference type="OrthoDB" id="459959at2"/>
<dbReference type="Pfam" id="PF09620">
    <property type="entry name" value="Cas_csx3"/>
    <property type="match status" value="1"/>
</dbReference>
<proteinExistence type="predicted"/>
<dbReference type="Proteomes" id="UP000246278">
    <property type="component" value="Unassembled WGS sequence"/>
</dbReference>
<protein>
    <submittedName>
        <fullName evidence="1">CRISPR-associated protein Csx3</fullName>
    </submittedName>
</protein>